<feature type="region of interest" description="Disordered" evidence="1">
    <location>
        <begin position="63"/>
        <end position="133"/>
    </location>
</feature>
<evidence type="ECO:0000256" key="1">
    <source>
        <dbReference type="SAM" id="MobiDB-lite"/>
    </source>
</evidence>
<organism evidence="2 3">
    <name type="scientific">Amphibalanus amphitrite</name>
    <name type="common">Striped barnacle</name>
    <name type="synonym">Balanus amphitrite</name>
    <dbReference type="NCBI Taxonomy" id="1232801"/>
    <lineage>
        <taxon>Eukaryota</taxon>
        <taxon>Metazoa</taxon>
        <taxon>Ecdysozoa</taxon>
        <taxon>Arthropoda</taxon>
        <taxon>Crustacea</taxon>
        <taxon>Multicrustacea</taxon>
        <taxon>Cirripedia</taxon>
        <taxon>Thoracica</taxon>
        <taxon>Thoracicalcarea</taxon>
        <taxon>Balanomorpha</taxon>
        <taxon>Balanoidea</taxon>
        <taxon>Balanidae</taxon>
        <taxon>Amphibalaninae</taxon>
        <taxon>Amphibalanus</taxon>
    </lineage>
</organism>
<dbReference type="PANTHER" id="PTHR38681">
    <property type="entry name" value="RETROVIRUS-RELATED POL POLYPROTEIN FROM TRANSPOSON 412-LIKE PROTEIN-RELATED"/>
    <property type="match status" value="1"/>
</dbReference>
<reference evidence="2 3" key="1">
    <citation type="submission" date="2019-07" db="EMBL/GenBank/DDBJ databases">
        <title>Draft genome assembly of a fouling barnacle, Amphibalanus amphitrite (Darwin, 1854): The first reference genome for Thecostraca.</title>
        <authorList>
            <person name="Kim W."/>
        </authorList>
    </citation>
    <scope>NUCLEOTIDE SEQUENCE [LARGE SCALE GENOMIC DNA]</scope>
    <source>
        <strain evidence="2">SNU_AA5</strain>
        <tissue evidence="2">Soma without cirri and trophi</tissue>
    </source>
</reference>
<dbReference type="Proteomes" id="UP000440578">
    <property type="component" value="Unassembled WGS sequence"/>
</dbReference>
<dbReference type="OrthoDB" id="6350820at2759"/>
<evidence type="ECO:0000313" key="2">
    <source>
        <dbReference type="EMBL" id="KAF0294380.1"/>
    </source>
</evidence>
<dbReference type="PANTHER" id="PTHR38681:SF1">
    <property type="entry name" value="RETROVIRUS-RELATED POL POLYPROTEIN FROM TRANSPOSON 412-LIKE PROTEIN"/>
    <property type="match status" value="1"/>
</dbReference>
<sequence>MAISVSNPMLKDATHVFLRCDATKPPLACRYDGPFRVVARSDKTLTLDLGRRQDVVSVDRVKPAHLDPADGDCHSEQRRLRSPSTGVTPGRPAPAQPLLGPRPLMPVRDPSAGRPPPVTPIETPGTPPAPPVPSTALPVPLTALPVTPTVPSVPPVTPAALPEGQPAGSSESKLESQWALLKLDKGQQIIICSLYRPPRHSEAALLADFTDLEAQLQRVLIDYPREALAGDVDDELVCGQEVGAQDRCGDIGDKKSVLQAVMAA</sequence>
<feature type="compositionally biased region" description="Basic and acidic residues" evidence="1">
    <location>
        <begin position="63"/>
        <end position="79"/>
    </location>
</feature>
<evidence type="ECO:0000313" key="3">
    <source>
        <dbReference type="Proteomes" id="UP000440578"/>
    </source>
</evidence>
<dbReference type="EMBL" id="VIIS01001691">
    <property type="protein sequence ID" value="KAF0294380.1"/>
    <property type="molecule type" value="Genomic_DNA"/>
</dbReference>
<protein>
    <submittedName>
        <fullName evidence="2">Uncharacterized protein</fullName>
    </submittedName>
</protein>
<dbReference type="AlphaFoldDB" id="A0A6A4VSI4"/>
<proteinExistence type="predicted"/>
<name>A0A6A4VSI4_AMPAM</name>
<gene>
    <name evidence="2" type="ORF">FJT64_007939</name>
</gene>
<keyword evidence="3" id="KW-1185">Reference proteome</keyword>
<comment type="caution">
    <text evidence="2">The sequence shown here is derived from an EMBL/GenBank/DDBJ whole genome shotgun (WGS) entry which is preliminary data.</text>
</comment>
<feature type="compositionally biased region" description="Pro residues" evidence="1">
    <location>
        <begin position="113"/>
        <end position="133"/>
    </location>
</feature>
<accession>A0A6A4VSI4</accession>